<name>A0A8H6ZD63_9AGAR</name>
<keyword evidence="1" id="KW-0812">Transmembrane</keyword>
<evidence type="ECO:0000313" key="2">
    <source>
        <dbReference type="EMBL" id="KAF7376860.1"/>
    </source>
</evidence>
<comment type="caution">
    <text evidence="2">The sequence shown here is derived from an EMBL/GenBank/DDBJ whole genome shotgun (WGS) entry which is preliminary data.</text>
</comment>
<feature type="transmembrane region" description="Helical" evidence="1">
    <location>
        <begin position="96"/>
        <end position="117"/>
    </location>
</feature>
<gene>
    <name evidence="2" type="ORF">MSAN_00103500</name>
</gene>
<keyword evidence="1" id="KW-1133">Transmembrane helix</keyword>
<protein>
    <submittedName>
        <fullName evidence="2">Uncharacterized protein</fullName>
    </submittedName>
</protein>
<keyword evidence="3" id="KW-1185">Reference proteome</keyword>
<evidence type="ECO:0000313" key="3">
    <source>
        <dbReference type="Proteomes" id="UP000623467"/>
    </source>
</evidence>
<feature type="transmembrane region" description="Helical" evidence="1">
    <location>
        <begin position="169"/>
        <end position="190"/>
    </location>
</feature>
<evidence type="ECO:0000256" key="1">
    <source>
        <dbReference type="SAM" id="Phobius"/>
    </source>
</evidence>
<dbReference type="OrthoDB" id="3038990at2759"/>
<proteinExistence type="predicted"/>
<accession>A0A8H6ZD63</accession>
<feature type="transmembrane region" description="Helical" evidence="1">
    <location>
        <begin position="24"/>
        <end position="43"/>
    </location>
</feature>
<feature type="transmembrane region" description="Helical" evidence="1">
    <location>
        <begin position="129"/>
        <end position="149"/>
    </location>
</feature>
<reference evidence="2" key="1">
    <citation type="submission" date="2020-05" db="EMBL/GenBank/DDBJ databases">
        <title>Mycena genomes resolve the evolution of fungal bioluminescence.</title>
        <authorList>
            <person name="Tsai I.J."/>
        </authorList>
    </citation>
    <scope>NUCLEOTIDE SEQUENCE</scope>
    <source>
        <strain evidence="2">160909Yilan</strain>
    </source>
</reference>
<dbReference type="Proteomes" id="UP000623467">
    <property type="component" value="Unassembled WGS sequence"/>
</dbReference>
<dbReference type="AlphaFoldDB" id="A0A8H6ZD63"/>
<feature type="transmembrane region" description="Helical" evidence="1">
    <location>
        <begin position="64"/>
        <end position="84"/>
    </location>
</feature>
<feature type="transmembrane region" description="Helical" evidence="1">
    <location>
        <begin position="227"/>
        <end position="244"/>
    </location>
</feature>
<organism evidence="2 3">
    <name type="scientific">Mycena sanguinolenta</name>
    <dbReference type="NCBI Taxonomy" id="230812"/>
    <lineage>
        <taxon>Eukaryota</taxon>
        <taxon>Fungi</taxon>
        <taxon>Dikarya</taxon>
        <taxon>Basidiomycota</taxon>
        <taxon>Agaricomycotina</taxon>
        <taxon>Agaricomycetes</taxon>
        <taxon>Agaricomycetidae</taxon>
        <taxon>Agaricales</taxon>
        <taxon>Marasmiineae</taxon>
        <taxon>Mycenaceae</taxon>
        <taxon>Mycena</taxon>
    </lineage>
</organism>
<keyword evidence="1" id="KW-0472">Membrane</keyword>
<sequence>MSQAPTMPEWDPAALLGPEMVRELQVATLVIAGTTAVLIWDILRHLGDDYYLLFKYKFRLATAAYFMSSQSCIFALHLGFTLFATYPIPDCQTTMTILNCGLLVSSSATSLLFFLRVRAVYRGQRVPTLVFGFLWICVVAAAVTVPISTQATRVGTLCLVTKVPSYSGVASTVLMVNDTSIVLAISYRLLANTHHDHSVGDRFRTFFSGAPHPHSFSKAVFRDGQKYYIITIVSNAVTISMVYATALSPIYHSMMSIPNVTLMSIMASRVYRNATLHQHPRAMSIQLSATNNSRTWSVAPKIHVPIDTDPQDFSVEKERNTTAEIPKSDLV</sequence>
<dbReference type="EMBL" id="JACAZH010000001">
    <property type="protein sequence ID" value="KAF7376860.1"/>
    <property type="molecule type" value="Genomic_DNA"/>
</dbReference>